<dbReference type="InterPro" id="IPR036279">
    <property type="entry name" value="5-3_exonuclease_C_sf"/>
</dbReference>
<evidence type="ECO:0000256" key="5">
    <source>
        <dbReference type="ARBA" id="ARBA00022695"/>
    </source>
</evidence>
<dbReference type="SMART" id="SM00474">
    <property type="entry name" value="35EXOc"/>
    <property type="match status" value="1"/>
</dbReference>
<dbReference type="PANTHER" id="PTHR10133">
    <property type="entry name" value="DNA POLYMERASE I"/>
    <property type="match status" value="1"/>
</dbReference>
<dbReference type="EMBL" id="PKHU01000006">
    <property type="protein sequence ID" value="PKZ28799.1"/>
    <property type="molecule type" value="Genomic_DNA"/>
</dbReference>
<dbReference type="PROSITE" id="PS00447">
    <property type="entry name" value="DNA_POLYMERASE_A"/>
    <property type="match status" value="1"/>
</dbReference>
<dbReference type="PRINTS" id="PR00868">
    <property type="entry name" value="DNAPOLI"/>
</dbReference>
<dbReference type="FunFam" id="1.20.1060.10:FF:000001">
    <property type="entry name" value="DNA polymerase I"/>
    <property type="match status" value="1"/>
</dbReference>
<dbReference type="InterPro" id="IPR012337">
    <property type="entry name" value="RNaseH-like_sf"/>
</dbReference>
<evidence type="ECO:0000259" key="18">
    <source>
        <dbReference type="SMART" id="SM00475"/>
    </source>
</evidence>
<evidence type="ECO:0000256" key="10">
    <source>
        <dbReference type="ARBA" id="ARBA00022839"/>
    </source>
</evidence>
<dbReference type="SMART" id="SM00475">
    <property type="entry name" value="53EXOc"/>
    <property type="match status" value="1"/>
</dbReference>
<evidence type="ECO:0000313" key="21">
    <source>
        <dbReference type="EMBL" id="PKZ28799.1"/>
    </source>
</evidence>
<dbReference type="Gene3D" id="1.10.150.20">
    <property type="entry name" value="5' to 3' exonuclease, C-terminal subdomain"/>
    <property type="match status" value="2"/>
</dbReference>
<evidence type="ECO:0000259" key="19">
    <source>
        <dbReference type="SMART" id="SM00479"/>
    </source>
</evidence>
<keyword evidence="13 16" id="KW-0234">DNA repair</keyword>
<keyword evidence="10 16" id="KW-0269">Exonuclease</keyword>
<feature type="domain" description="Exonuclease" evidence="19">
    <location>
        <begin position="327"/>
        <end position="491"/>
    </location>
</feature>
<keyword evidence="11 16" id="KW-0239">DNA-directed DNA polymerase</keyword>
<dbReference type="SMART" id="SM00482">
    <property type="entry name" value="POLAc"/>
    <property type="match status" value="1"/>
</dbReference>
<dbReference type="InterPro" id="IPR020045">
    <property type="entry name" value="DNA_polI_H3TH"/>
</dbReference>
<evidence type="ECO:0000256" key="6">
    <source>
        <dbReference type="ARBA" id="ARBA00022705"/>
    </source>
</evidence>
<dbReference type="Gene3D" id="3.30.70.370">
    <property type="match status" value="1"/>
</dbReference>
<dbReference type="Pfam" id="PF00476">
    <property type="entry name" value="DNA_pol_A"/>
    <property type="match status" value="1"/>
</dbReference>
<dbReference type="AlphaFoldDB" id="A0A2I1N8X5"/>
<dbReference type="SMART" id="SM00479">
    <property type="entry name" value="EXOIII"/>
    <property type="match status" value="1"/>
</dbReference>
<dbReference type="Proteomes" id="UP000234639">
    <property type="component" value="Unassembled WGS sequence"/>
</dbReference>
<dbReference type="SUPFAM" id="SSF47807">
    <property type="entry name" value="5' to 3' exonuclease, C-terminal subdomain"/>
    <property type="match status" value="1"/>
</dbReference>
<comment type="catalytic activity">
    <reaction evidence="14 16">
        <text>DNA(n) + a 2'-deoxyribonucleoside 5'-triphosphate = DNA(n+1) + diphosphate</text>
        <dbReference type="Rhea" id="RHEA:22508"/>
        <dbReference type="Rhea" id="RHEA-COMP:17339"/>
        <dbReference type="Rhea" id="RHEA-COMP:17340"/>
        <dbReference type="ChEBI" id="CHEBI:33019"/>
        <dbReference type="ChEBI" id="CHEBI:61560"/>
        <dbReference type="ChEBI" id="CHEBI:173112"/>
        <dbReference type="EC" id="2.7.7.7"/>
    </reaction>
</comment>
<dbReference type="InterPro" id="IPR020046">
    <property type="entry name" value="5-3_exonucl_a-hlix_arch_N"/>
</dbReference>
<feature type="domain" description="3'-5' exonuclease" evidence="17">
    <location>
        <begin position="307"/>
        <end position="490"/>
    </location>
</feature>
<evidence type="ECO:0000256" key="12">
    <source>
        <dbReference type="ARBA" id="ARBA00023125"/>
    </source>
</evidence>
<dbReference type="CDD" id="cd08637">
    <property type="entry name" value="DNA_pol_A_pol_I_C"/>
    <property type="match status" value="1"/>
</dbReference>
<dbReference type="InterPro" id="IPR002562">
    <property type="entry name" value="3'-5'_exonuclease_dom"/>
</dbReference>
<dbReference type="InterPro" id="IPR019760">
    <property type="entry name" value="DNA-dir_DNA_pol_A_CS"/>
</dbReference>
<name>A0A2I1N8X5_9BACT</name>
<comment type="similarity">
    <text evidence="1 16">Belongs to the DNA polymerase type-A family.</text>
</comment>
<dbReference type="CDD" id="cd09859">
    <property type="entry name" value="PIN_53EXO"/>
    <property type="match status" value="1"/>
</dbReference>
<keyword evidence="5 16" id="KW-0548">Nucleotidyltransferase</keyword>
<dbReference type="CDD" id="cd09898">
    <property type="entry name" value="H3TH_53EXO"/>
    <property type="match status" value="1"/>
</dbReference>
<evidence type="ECO:0000256" key="1">
    <source>
        <dbReference type="ARBA" id="ARBA00007705"/>
    </source>
</evidence>
<dbReference type="InterPro" id="IPR002421">
    <property type="entry name" value="5-3_exonuclease"/>
</dbReference>
<sequence length="895" mass="102279">MKTLTIIDTFGFFFRLYYAMSSLKSKDGKPSSMVFGFANFISNLQNEYKSDYLIFALDSKGKTFRSEIDPNYKANRQTPPDGLLAQLPVCIEMIEKMGLCSVSYEGYEADDIIASAVKKLENEDVFINVVTHDKDLYQLIKDGKVSIYSPSKKLFYDSAACYEKYGVYPNQIRDFLAITGDSSDNIPGVKGIGDKGAKKLLEEFKNIEEIYENLDKVSNKRHQNLLLESKENAFLSKKLASLYDNLEIPNLENAKFPTLNPLLKVTDILKSYSLSKILATLETHLNFGHNEVQNDENFKENNDKFEAILLNDEKKLKEVLEKIDKDTVVAFDTETTGLDSRNAKIVGFSFCFEDNKAYYVPLNHNYLGVDVDKQIDYDVAKKAILKLYDSNLVGHNLKFDFDIIKHNFDINAPKNYFDTMILSWLENPEKSAGMDNLAKRLFDYDTVKFENMVKKGENFSNVSLKNASKYAAEDAWITLKFYQYFNNNLDKKLLNLAQSLEFPFIKVLLHMENLGILTDSKKLKEMSIFLDKELKDLTNKIYELSEEKFNINSPKQLGIILFEKLNLPSKKKTKTGYSTDESVLNSLLNEHKVIKKLLDYRELYKLSSTYVEPLLKYSLEDKRNGGEGRIYTQFLQTGTITGRLSSKNPNLQNIPARGGLAKDIRDCFVAKSGFSLISLDYSQIELRLLAHFSKDPSLLKAFNDGEDIHTRTAISIFGNSDKDKRAIAKSINFGLIYGMGANKLSNELGISRSEAKDYIERYFKAFVTIKEFLESIKISAKNSGFTTTLLGRKRFFDFANARPREFAMYERESVNTKFQGSAADIIKMAMVKIYPLLNENARMLLQIHDELIFEVKDEMIDEFGKMAKDIMQNIYKLNVPLISSLSVAKSWGELK</sequence>
<dbReference type="GO" id="GO:0006261">
    <property type="term" value="P:DNA-templated DNA replication"/>
    <property type="evidence" value="ECO:0007669"/>
    <property type="project" value="UniProtKB-UniRule"/>
</dbReference>
<evidence type="ECO:0000313" key="22">
    <source>
        <dbReference type="Proteomes" id="UP000234639"/>
    </source>
</evidence>
<dbReference type="GO" id="GO:0003677">
    <property type="term" value="F:DNA binding"/>
    <property type="evidence" value="ECO:0007669"/>
    <property type="project" value="UniProtKB-UniRule"/>
</dbReference>
<feature type="domain" description="DNA-directed DNA polymerase family A palm" evidence="20">
    <location>
        <begin position="661"/>
        <end position="859"/>
    </location>
</feature>
<dbReference type="Pfam" id="PF02739">
    <property type="entry name" value="5_3_exonuc_N"/>
    <property type="match status" value="1"/>
</dbReference>
<comment type="caution">
    <text evidence="21">The sequence shown here is derived from an EMBL/GenBank/DDBJ whole genome shotgun (WGS) entry which is preliminary data.</text>
</comment>
<dbReference type="InterPro" id="IPR029060">
    <property type="entry name" value="PIN-like_dom_sf"/>
</dbReference>
<dbReference type="PANTHER" id="PTHR10133:SF27">
    <property type="entry name" value="DNA POLYMERASE NU"/>
    <property type="match status" value="1"/>
</dbReference>
<keyword evidence="9 16" id="KW-0378">Hydrolase</keyword>
<gene>
    <name evidence="16" type="primary">polA</name>
    <name evidence="21" type="ORF">CYJ41_06760</name>
</gene>
<dbReference type="SUPFAM" id="SSF88723">
    <property type="entry name" value="PIN domain-like"/>
    <property type="match status" value="1"/>
</dbReference>
<accession>A0A2I1N8X5</accession>
<dbReference type="InterPro" id="IPR043502">
    <property type="entry name" value="DNA/RNA_pol_sf"/>
</dbReference>
<evidence type="ECO:0000256" key="8">
    <source>
        <dbReference type="ARBA" id="ARBA00022763"/>
    </source>
</evidence>
<dbReference type="GO" id="GO:0008408">
    <property type="term" value="F:3'-5' exonuclease activity"/>
    <property type="evidence" value="ECO:0007669"/>
    <property type="project" value="UniProtKB-UniRule"/>
</dbReference>
<keyword evidence="8 16" id="KW-0227">DNA damage</keyword>
<evidence type="ECO:0000256" key="3">
    <source>
        <dbReference type="ARBA" id="ARBA00020311"/>
    </source>
</evidence>
<dbReference type="InterPro" id="IPR036397">
    <property type="entry name" value="RNaseH_sf"/>
</dbReference>
<dbReference type="FunFam" id="1.10.150.20:FF:000003">
    <property type="entry name" value="DNA polymerase I"/>
    <property type="match status" value="1"/>
</dbReference>
<keyword evidence="6 16" id="KW-0235">DNA replication</keyword>
<dbReference type="SUPFAM" id="SSF53098">
    <property type="entry name" value="Ribonuclease H-like"/>
    <property type="match status" value="1"/>
</dbReference>
<evidence type="ECO:0000259" key="20">
    <source>
        <dbReference type="SMART" id="SM00482"/>
    </source>
</evidence>
<dbReference type="CDD" id="cd06139">
    <property type="entry name" value="DNA_polA_I_Ecoli_like_exo"/>
    <property type="match status" value="1"/>
</dbReference>
<dbReference type="InterPro" id="IPR002298">
    <property type="entry name" value="DNA_polymerase_A"/>
</dbReference>
<dbReference type="GO" id="GO:0008409">
    <property type="term" value="F:5'-3' exonuclease activity"/>
    <property type="evidence" value="ECO:0007669"/>
    <property type="project" value="UniProtKB-UniRule"/>
</dbReference>
<dbReference type="NCBIfam" id="NF004397">
    <property type="entry name" value="PRK05755.1"/>
    <property type="match status" value="1"/>
</dbReference>
<dbReference type="SMART" id="SM00279">
    <property type="entry name" value="HhH2"/>
    <property type="match status" value="1"/>
</dbReference>
<feature type="domain" description="5'-3' exonuclease" evidence="18">
    <location>
        <begin position="1"/>
        <end position="257"/>
    </location>
</feature>
<dbReference type="InterPro" id="IPR013520">
    <property type="entry name" value="Ribonucl_H"/>
</dbReference>
<evidence type="ECO:0000256" key="9">
    <source>
        <dbReference type="ARBA" id="ARBA00022801"/>
    </source>
</evidence>
<dbReference type="Pfam" id="PF01612">
    <property type="entry name" value="DNA_pol_A_exo1"/>
    <property type="match status" value="1"/>
</dbReference>
<keyword evidence="12 16" id="KW-0238">DNA-binding</keyword>
<dbReference type="RefSeq" id="WP_101637501.1">
    <property type="nucleotide sequence ID" value="NZ_PKHU01000006.1"/>
</dbReference>
<keyword evidence="4 16" id="KW-0808">Transferase</keyword>
<proteinExistence type="inferred from homology"/>
<dbReference type="SUPFAM" id="SSF56672">
    <property type="entry name" value="DNA/RNA polymerases"/>
    <property type="match status" value="1"/>
</dbReference>
<dbReference type="GO" id="GO:0006302">
    <property type="term" value="P:double-strand break repair"/>
    <property type="evidence" value="ECO:0007669"/>
    <property type="project" value="TreeGrafter"/>
</dbReference>
<evidence type="ECO:0000256" key="14">
    <source>
        <dbReference type="ARBA" id="ARBA00049244"/>
    </source>
</evidence>
<dbReference type="InterPro" id="IPR008918">
    <property type="entry name" value="HhH2"/>
</dbReference>
<keyword evidence="7" id="KW-0540">Nuclease</keyword>
<organism evidence="21 22">
    <name type="scientific">Campylobacter ureolyticus</name>
    <dbReference type="NCBI Taxonomy" id="827"/>
    <lineage>
        <taxon>Bacteria</taxon>
        <taxon>Pseudomonadati</taxon>
        <taxon>Campylobacterota</taxon>
        <taxon>Epsilonproteobacteria</taxon>
        <taxon>Campylobacterales</taxon>
        <taxon>Campylobacteraceae</taxon>
        <taxon>Campylobacter</taxon>
    </lineage>
</organism>
<evidence type="ECO:0000256" key="11">
    <source>
        <dbReference type="ARBA" id="ARBA00022932"/>
    </source>
</evidence>
<dbReference type="EC" id="2.7.7.7" evidence="2 15"/>
<evidence type="ECO:0000256" key="15">
    <source>
        <dbReference type="NCBIfam" id="TIGR00593"/>
    </source>
</evidence>
<dbReference type="Pfam" id="PF01367">
    <property type="entry name" value="5_3_exonuc"/>
    <property type="match status" value="1"/>
</dbReference>
<dbReference type="Gene3D" id="1.20.1060.10">
    <property type="entry name" value="Taq DNA Polymerase, Chain T, domain 4"/>
    <property type="match status" value="1"/>
</dbReference>
<evidence type="ECO:0000259" key="17">
    <source>
        <dbReference type="SMART" id="SM00474"/>
    </source>
</evidence>
<reference evidence="21 22" key="1">
    <citation type="submission" date="2017-12" db="EMBL/GenBank/DDBJ databases">
        <title>Phylogenetic diversity of female urinary microbiome.</title>
        <authorList>
            <person name="Thomas-White K."/>
            <person name="Wolfe A.J."/>
        </authorList>
    </citation>
    <scope>NUCLEOTIDE SEQUENCE [LARGE SCALE GENOMIC DNA]</scope>
    <source>
        <strain evidence="21 22">UMB0112</strain>
    </source>
</reference>
<evidence type="ECO:0000256" key="13">
    <source>
        <dbReference type="ARBA" id="ARBA00023204"/>
    </source>
</evidence>
<dbReference type="FunFam" id="1.10.150.20:FF:000002">
    <property type="entry name" value="DNA polymerase I"/>
    <property type="match status" value="1"/>
</dbReference>
<comment type="function">
    <text evidence="16">In addition to polymerase activity, this DNA polymerase exhibits 3'-5' and 5'-3' exonuclease activity.</text>
</comment>
<evidence type="ECO:0000256" key="7">
    <source>
        <dbReference type="ARBA" id="ARBA00022722"/>
    </source>
</evidence>
<dbReference type="InterPro" id="IPR018320">
    <property type="entry name" value="DNA_polymerase_1"/>
</dbReference>
<dbReference type="InterPro" id="IPR001098">
    <property type="entry name" value="DNA-dir_DNA_pol_A_palm_dom"/>
</dbReference>
<dbReference type="Gene3D" id="3.40.50.1010">
    <property type="entry name" value="5'-nuclease"/>
    <property type="match status" value="1"/>
</dbReference>
<dbReference type="GO" id="GO:0003887">
    <property type="term" value="F:DNA-directed DNA polymerase activity"/>
    <property type="evidence" value="ECO:0007669"/>
    <property type="project" value="UniProtKB-UniRule"/>
</dbReference>
<protein>
    <recommendedName>
        <fullName evidence="3 15">DNA polymerase I</fullName>
        <ecNumber evidence="2 15">2.7.7.7</ecNumber>
    </recommendedName>
</protein>
<evidence type="ECO:0000256" key="4">
    <source>
        <dbReference type="ARBA" id="ARBA00022679"/>
    </source>
</evidence>
<evidence type="ECO:0000256" key="2">
    <source>
        <dbReference type="ARBA" id="ARBA00012417"/>
    </source>
</evidence>
<evidence type="ECO:0000256" key="16">
    <source>
        <dbReference type="RuleBase" id="RU004460"/>
    </source>
</evidence>
<dbReference type="NCBIfam" id="TIGR00593">
    <property type="entry name" value="pola"/>
    <property type="match status" value="1"/>
</dbReference>
<dbReference type="Gene3D" id="3.30.420.10">
    <property type="entry name" value="Ribonuclease H-like superfamily/Ribonuclease H"/>
    <property type="match status" value="1"/>
</dbReference>